<feature type="transmembrane region" description="Helical" evidence="1">
    <location>
        <begin position="20"/>
        <end position="38"/>
    </location>
</feature>
<gene>
    <name evidence="2" type="ORF">HMPREF9094_1696</name>
</gene>
<accession>F9EP41</accession>
<dbReference type="AlphaFoldDB" id="F9EP41"/>
<evidence type="ECO:0000256" key="1">
    <source>
        <dbReference type="SAM" id="Phobius"/>
    </source>
</evidence>
<evidence type="ECO:0000313" key="3">
    <source>
        <dbReference type="Proteomes" id="UP000005392"/>
    </source>
</evidence>
<keyword evidence="1" id="KW-1133">Transmembrane helix</keyword>
<sequence length="40" mass="4779">MAIVNVVVETLRNLVSNKLFLFHLLICDSPFLFLEYFYKK</sequence>
<proteinExistence type="predicted"/>
<keyword evidence="1" id="KW-0812">Transmembrane</keyword>
<comment type="caution">
    <text evidence="2">The sequence shown here is derived from an EMBL/GenBank/DDBJ whole genome shotgun (WGS) entry which is preliminary data.</text>
</comment>
<dbReference type="HOGENOM" id="CLU_3290096_0_0_0"/>
<protein>
    <submittedName>
        <fullName evidence="2">Uncharacterized protein</fullName>
    </submittedName>
</protein>
<keyword evidence="3" id="KW-1185">Reference proteome</keyword>
<dbReference type="EMBL" id="AFQD01000286">
    <property type="protein sequence ID" value="EGQ79274.1"/>
    <property type="molecule type" value="Genomic_DNA"/>
</dbReference>
<name>F9EP41_9FUSO</name>
<dbReference type="Proteomes" id="UP000005392">
    <property type="component" value="Unassembled WGS sequence"/>
</dbReference>
<reference evidence="2 3" key="1">
    <citation type="submission" date="2011-05" db="EMBL/GenBank/DDBJ databases">
        <authorList>
            <person name="Muzny D."/>
            <person name="Qin X."/>
            <person name="Deng J."/>
            <person name="Jiang H."/>
            <person name="Liu Y."/>
            <person name="Qu J."/>
            <person name="Song X.-Z."/>
            <person name="Zhang L."/>
            <person name="Thornton R."/>
            <person name="Coyle M."/>
            <person name="Francisco L."/>
            <person name="Jackson L."/>
            <person name="Javaid M."/>
            <person name="Korchina V."/>
            <person name="Kovar C."/>
            <person name="Mata R."/>
            <person name="Mathew T."/>
            <person name="Ngo R."/>
            <person name="Nguyen L."/>
            <person name="Nguyen N."/>
            <person name="Okwuonu G."/>
            <person name="Ongeri F."/>
            <person name="Pham C."/>
            <person name="Simmons D."/>
            <person name="Wilczek-Boney K."/>
            <person name="Hale W."/>
            <person name="Jakkamsetti A."/>
            <person name="Pham P."/>
            <person name="Ruth R."/>
            <person name="San Lucas F."/>
            <person name="Warren J."/>
            <person name="Zhang J."/>
            <person name="Zhao Z."/>
            <person name="Zhou C."/>
            <person name="Zhu D."/>
            <person name="Lee S."/>
            <person name="Bess C."/>
            <person name="Blankenburg K."/>
            <person name="Forbes L."/>
            <person name="Fu Q."/>
            <person name="Gubbala S."/>
            <person name="Hirani K."/>
            <person name="Jayaseelan J.C."/>
            <person name="Lara F."/>
            <person name="Munidasa M."/>
            <person name="Palculict T."/>
            <person name="Patil S."/>
            <person name="Pu L.-L."/>
            <person name="Saada N."/>
            <person name="Tang L."/>
            <person name="Weissenberger G."/>
            <person name="Zhu Y."/>
            <person name="Hemphill L."/>
            <person name="Shang Y."/>
            <person name="Youmans B."/>
            <person name="Ayvaz T."/>
            <person name="Ross M."/>
            <person name="Santibanez J."/>
            <person name="Aqrawi P."/>
            <person name="Gross S."/>
            <person name="Joshi V."/>
            <person name="Fowler G."/>
            <person name="Nazareth L."/>
            <person name="Reid J."/>
            <person name="Worley K."/>
            <person name="Petrosino J."/>
            <person name="Highlander S."/>
            <person name="Gibbs R."/>
        </authorList>
    </citation>
    <scope>NUCLEOTIDE SEQUENCE [LARGE SCALE GENOMIC DNA]</scope>
    <source>
        <strain evidence="2 3">ATCC 51191</strain>
    </source>
</reference>
<evidence type="ECO:0000313" key="2">
    <source>
        <dbReference type="EMBL" id="EGQ79274.1"/>
    </source>
</evidence>
<organism evidence="2 3">
    <name type="scientific">Fusobacterium animalis ATCC 51191</name>
    <dbReference type="NCBI Taxonomy" id="997347"/>
    <lineage>
        <taxon>Bacteria</taxon>
        <taxon>Fusobacteriati</taxon>
        <taxon>Fusobacteriota</taxon>
        <taxon>Fusobacteriia</taxon>
        <taxon>Fusobacteriales</taxon>
        <taxon>Fusobacteriaceae</taxon>
        <taxon>Fusobacterium</taxon>
    </lineage>
</organism>
<keyword evidence="1" id="KW-0472">Membrane</keyword>